<dbReference type="AlphaFoldDB" id="A0A2J6TA03"/>
<sequence length="120" mass="13983">NLFLAYDSHSQAWPAFSHQHRPHGNRYAVYGTRLRYPRSENPPLPRRRHHAKGRRRRKWALNERAMEGTWPHTPVARPAQGLKREDWDAVFSEYDVATDVVAISTDQLVEAYPDAKVVLI</sequence>
<dbReference type="InterPro" id="IPR040632">
    <property type="entry name" value="Sulfotransfer_4"/>
</dbReference>
<keyword evidence="3" id="KW-1185">Reference proteome</keyword>
<evidence type="ECO:0000313" key="3">
    <source>
        <dbReference type="Proteomes" id="UP000235371"/>
    </source>
</evidence>
<proteinExistence type="predicted"/>
<dbReference type="InParanoid" id="A0A2J6TA03"/>
<evidence type="ECO:0000313" key="2">
    <source>
        <dbReference type="EMBL" id="PMD59822.1"/>
    </source>
</evidence>
<dbReference type="Gene3D" id="3.40.50.300">
    <property type="entry name" value="P-loop containing nucleotide triphosphate hydrolases"/>
    <property type="match status" value="1"/>
</dbReference>
<evidence type="ECO:0000256" key="1">
    <source>
        <dbReference type="SAM" id="MobiDB-lite"/>
    </source>
</evidence>
<dbReference type="OrthoDB" id="408152at2759"/>
<dbReference type="Proteomes" id="UP000235371">
    <property type="component" value="Unassembled WGS sequence"/>
</dbReference>
<feature type="region of interest" description="Disordered" evidence="1">
    <location>
        <begin position="38"/>
        <end position="58"/>
    </location>
</feature>
<dbReference type="GeneID" id="36596638"/>
<organism evidence="2 3">
    <name type="scientific">Hyaloscypha bicolor E</name>
    <dbReference type="NCBI Taxonomy" id="1095630"/>
    <lineage>
        <taxon>Eukaryota</taxon>
        <taxon>Fungi</taxon>
        <taxon>Dikarya</taxon>
        <taxon>Ascomycota</taxon>
        <taxon>Pezizomycotina</taxon>
        <taxon>Leotiomycetes</taxon>
        <taxon>Helotiales</taxon>
        <taxon>Hyaloscyphaceae</taxon>
        <taxon>Hyaloscypha</taxon>
        <taxon>Hyaloscypha bicolor</taxon>
    </lineage>
</organism>
<dbReference type="InterPro" id="IPR027417">
    <property type="entry name" value="P-loop_NTPase"/>
</dbReference>
<feature type="non-terminal residue" evidence="2">
    <location>
        <position position="1"/>
    </location>
</feature>
<dbReference type="Pfam" id="PF17784">
    <property type="entry name" value="Sulfotransfer_4"/>
    <property type="match status" value="1"/>
</dbReference>
<dbReference type="EMBL" id="KZ613803">
    <property type="protein sequence ID" value="PMD59822.1"/>
    <property type="molecule type" value="Genomic_DNA"/>
</dbReference>
<dbReference type="RefSeq" id="XP_024736726.1">
    <property type="nucleotide sequence ID" value="XM_024888562.1"/>
</dbReference>
<name>A0A2J6TA03_9HELO</name>
<reference evidence="2 3" key="1">
    <citation type="submission" date="2016-04" db="EMBL/GenBank/DDBJ databases">
        <title>A degradative enzymes factory behind the ericoid mycorrhizal symbiosis.</title>
        <authorList>
            <consortium name="DOE Joint Genome Institute"/>
            <person name="Martino E."/>
            <person name="Morin E."/>
            <person name="Grelet G."/>
            <person name="Kuo A."/>
            <person name="Kohler A."/>
            <person name="Daghino S."/>
            <person name="Barry K."/>
            <person name="Choi C."/>
            <person name="Cichocki N."/>
            <person name="Clum A."/>
            <person name="Copeland A."/>
            <person name="Hainaut M."/>
            <person name="Haridas S."/>
            <person name="Labutti K."/>
            <person name="Lindquist E."/>
            <person name="Lipzen A."/>
            <person name="Khouja H.-R."/>
            <person name="Murat C."/>
            <person name="Ohm R."/>
            <person name="Olson A."/>
            <person name="Spatafora J."/>
            <person name="Veneault-Fourrey C."/>
            <person name="Henrissat B."/>
            <person name="Grigoriev I."/>
            <person name="Martin F."/>
            <person name="Perotto S."/>
        </authorList>
    </citation>
    <scope>NUCLEOTIDE SEQUENCE [LARGE SCALE GENOMIC DNA]</scope>
    <source>
        <strain evidence="2 3">E</strain>
    </source>
</reference>
<feature type="compositionally biased region" description="Basic residues" evidence="1">
    <location>
        <begin position="45"/>
        <end position="58"/>
    </location>
</feature>
<gene>
    <name evidence="2" type="ORF">K444DRAFT_722581</name>
</gene>
<protein>
    <submittedName>
        <fullName evidence="2">Uncharacterized protein</fullName>
    </submittedName>
</protein>
<accession>A0A2J6TA03</accession>